<evidence type="ECO:0000256" key="5">
    <source>
        <dbReference type="ARBA" id="ARBA00022989"/>
    </source>
</evidence>
<comment type="subcellular location">
    <subcellularLocation>
        <location evidence="1">Cell membrane</location>
        <topology evidence="1">Multi-pass membrane protein</topology>
    </subcellularLocation>
</comment>
<sequence>MSNPLAVLRELSPRTRTVLGVNAVNSFGGGLVLPFLWIYLSDVRGLPAWVPSLTLALQAATAVAGGLLWGTVLDRFPPRITVPLVMTVAGVGTALYARADDAPTAVAAALVYGFGISGVGTALRFLYAGAASSRERGLAYSADYAVFNAMTGLGVLAGGVVASLDAGTRAVRFAMLYVADGATFVLAGAALFWLLPRVLATADEPGDPREERPKASYGEVLKQRHIGVLLGALALCSLVSYGQFRSGLPGYLTQDGALGAEGISGAFAVNILVAVGAQVLLAERIQGIRRSTVLAVSGAVWTVAWTLVLIAGTGHGASALSLALAGVVLLSVGEALVFPVVTSLLNDLAHERVRGRVNALLSVAISTGSVAGPALAGATLPLADGIGLMAVLLAACLAVVSVAVRLRTTLDAGADLAAADDEKKSTDPESKAAARAAAIADAANTGPQPEPGEARPEPVRQAA</sequence>
<dbReference type="Gene3D" id="1.20.1250.20">
    <property type="entry name" value="MFS general substrate transporter like domains"/>
    <property type="match status" value="1"/>
</dbReference>
<feature type="transmembrane region" description="Helical" evidence="8">
    <location>
        <begin position="319"/>
        <end position="345"/>
    </location>
</feature>
<keyword evidence="4 8" id="KW-0812">Transmembrane</keyword>
<name>A0AAU3HNY4_9ACTN</name>
<evidence type="ECO:0000256" key="3">
    <source>
        <dbReference type="ARBA" id="ARBA00022475"/>
    </source>
</evidence>
<dbReference type="GO" id="GO:0022857">
    <property type="term" value="F:transmembrane transporter activity"/>
    <property type="evidence" value="ECO:0007669"/>
    <property type="project" value="InterPro"/>
</dbReference>
<evidence type="ECO:0000256" key="8">
    <source>
        <dbReference type="SAM" id="Phobius"/>
    </source>
</evidence>
<feature type="transmembrane region" description="Helical" evidence="8">
    <location>
        <begin position="357"/>
        <end position="380"/>
    </location>
</feature>
<feature type="transmembrane region" description="Helical" evidence="8">
    <location>
        <begin position="138"/>
        <end position="162"/>
    </location>
</feature>
<evidence type="ECO:0000256" key="7">
    <source>
        <dbReference type="SAM" id="MobiDB-lite"/>
    </source>
</evidence>
<evidence type="ECO:0000313" key="10">
    <source>
        <dbReference type="EMBL" id="WTZ06634.1"/>
    </source>
</evidence>
<dbReference type="PRINTS" id="PR01035">
    <property type="entry name" value="TCRTETA"/>
</dbReference>
<keyword evidence="6 8" id="KW-0472">Membrane</keyword>
<feature type="transmembrane region" description="Helical" evidence="8">
    <location>
        <begin position="263"/>
        <end position="281"/>
    </location>
</feature>
<dbReference type="InterPro" id="IPR011701">
    <property type="entry name" value="MFS"/>
</dbReference>
<feature type="transmembrane region" description="Helical" evidence="8">
    <location>
        <begin position="226"/>
        <end position="243"/>
    </location>
</feature>
<feature type="region of interest" description="Disordered" evidence="7">
    <location>
        <begin position="418"/>
        <end position="463"/>
    </location>
</feature>
<dbReference type="InterPro" id="IPR001958">
    <property type="entry name" value="Tet-R_TetA/multi-R_MdtG-like"/>
</dbReference>
<evidence type="ECO:0000313" key="11">
    <source>
        <dbReference type="EMBL" id="WTZ14453.1"/>
    </source>
</evidence>
<evidence type="ECO:0000256" key="4">
    <source>
        <dbReference type="ARBA" id="ARBA00022692"/>
    </source>
</evidence>
<reference evidence="10" key="1">
    <citation type="submission" date="2022-10" db="EMBL/GenBank/DDBJ databases">
        <title>The complete genomes of actinobacterial strains from the NBC collection.</title>
        <authorList>
            <person name="Joergensen T.S."/>
            <person name="Alvarez Arevalo M."/>
            <person name="Sterndorff E.B."/>
            <person name="Faurdal D."/>
            <person name="Vuksanovic O."/>
            <person name="Mourched A.-S."/>
            <person name="Charusanti P."/>
            <person name="Shaw S."/>
            <person name="Blin K."/>
            <person name="Weber T."/>
        </authorList>
    </citation>
    <scope>NUCLEOTIDE SEQUENCE</scope>
    <source>
        <strain evidence="10">NBC_01393</strain>
    </source>
</reference>
<dbReference type="PANTHER" id="PTHR23517">
    <property type="entry name" value="RESISTANCE PROTEIN MDTM, PUTATIVE-RELATED-RELATED"/>
    <property type="match status" value="1"/>
</dbReference>
<dbReference type="AlphaFoldDB" id="A0AAU3HNY4"/>
<protein>
    <submittedName>
        <fullName evidence="10">MFS transporter</fullName>
    </submittedName>
</protein>
<evidence type="ECO:0000259" key="9">
    <source>
        <dbReference type="PROSITE" id="PS50850"/>
    </source>
</evidence>
<dbReference type="PANTHER" id="PTHR23517:SF2">
    <property type="entry name" value="MULTIDRUG RESISTANCE PROTEIN MDTH"/>
    <property type="match status" value="1"/>
</dbReference>
<feature type="compositionally biased region" description="Basic and acidic residues" evidence="7">
    <location>
        <begin position="420"/>
        <end position="432"/>
    </location>
</feature>
<dbReference type="GO" id="GO:0005886">
    <property type="term" value="C:plasma membrane"/>
    <property type="evidence" value="ECO:0007669"/>
    <property type="project" value="UniProtKB-SubCell"/>
</dbReference>
<evidence type="ECO:0000256" key="1">
    <source>
        <dbReference type="ARBA" id="ARBA00004651"/>
    </source>
</evidence>
<organism evidence="10">
    <name type="scientific">Streptomyces sp. NBC_01393</name>
    <dbReference type="NCBI Taxonomy" id="2903851"/>
    <lineage>
        <taxon>Bacteria</taxon>
        <taxon>Bacillati</taxon>
        <taxon>Actinomycetota</taxon>
        <taxon>Actinomycetes</taxon>
        <taxon>Kitasatosporales</taxon>
        <taxon>Streptomycetaceae</taxon>
        <taxon>Streptomyces</taxon>
    </lineage>
</organism>
<feature type="domain" description="Major facilitator superfamily (MFS) profile" evidence="9">
    <location>
        <begin position="1"/>
        <end position="413"/>
    </location>
</feature>
<feature type="transmembrane region" description="Helical" evidence="8">
    <location>
        <begin position="386"/>
        <end position="404"/>
    </location>
</feature>
<dbReference type="PROSITE" id="PS50850">
    <property type="entry name" value="MFS"/>
    <property type="match status" value="1"/>
</dbReference>
<keyword evidence="2" id="KW-0813">Transport</keyword>
<evidence type="ECO:0000256" key="6">
    <source>
        <dbReference type="ARBA" id="ARBA00023136"/>
    </source>
</evidence>
<keyword evidence="5 8" id="KW-1133">Transmembrane helix</keyword>
<feature type="compositionally biased region" description="Low complexity" evidence="7">
    <location>
        <begin position="433"/>
        <end position="443"/>
    </location>
</feature>
<dbReference type="EMBL" id="CP109546">
    <property type="protein sequence ID" value="WTZ14453.1"/>
    <property type="molecule type" value="Genomic_DNA"/>
</dbReference>
<dbReference type="Pfam" id="PF07690">
    <property type="entry name" value="MFS_1"/>
    <property type="match status" value="1"/>
</dbReference>
<feature type="transmembrane region" description="Helical" evidence="8">
    <location>
        <begin position="293"/>
        <end position="313"/>
    </location>
</feature>
<dbReference type="InterPro" id="IPR036259">
    <property type="entry name" value="MFS_trans_sf"/>
</dbReference>
<dbReference type="EMBL" id="CP109546">
    <property type="protein sequence ID" value="WTZ06634.1"/>
    <property type="molecule type" value="Genomic_DNA"/>
</dbReference>
<keyword evidence="3" id="KW-1003">Cell membrane</keyword>
<feature type="transmembrane region" description="Helical" evidence="8">
    <location>
        <begin position="80"/>
        <end position="99"/>
    </location>
</feature>
<feature type="transmembrane region" description="Helical" evidence="8">
    <location>
        <begin position="46"/>
        <end position="68"/>
    </location>
</feature>
<dbReference type="InterPro" id="IPR050171">
    <property type="entry name" value="MFS_Transporters"/>
</dbReference>
<gene>
    <name evidence="10" type="ORF">OG699_00445</name>
    <name evidence="11" type="ORF">OG699_44820</name>
</gene>
<dbReference type="SUPFAM" id="SSF103473">
    <property type="entry name" value="MFS general substrate transporter"/>
    <property type="match status" value="1"/>
</dbReference>
<evidence type="ECO:0000256" key="2">
    <source>
        <dbReference type="ARBA" id="ARBA00022448"/>
    </source>
</evidence>
<feature type="transmembrane region" description="Helical" evidence="8">
    <location>
        <begin position="105"/>
        <end position="126"/>
    </location>
</feature>
<feature type="transmembrane region" description="Helical" evidence="8">
    <location>
        <begin position="21"/>
        <end position="40"/>
    </location>
</feature>
<dbReference type="InterPro" id="IPR020846">
    <property type="entry name" value="MFS_dom"/>
</dbReference>
<feature type="transmembrane region" description="Helical" evidence="8">
    <location>
        <begin position="174"/>
        <end position="195"/>
    </location>
</feature>
<feature type="compositionally biased region" description="Basic and acidic residues" evidence="7">
    <location>
        <begin position="452"/>
        <end position="463"/>
    </location>
</feature>
<proteinExistence type="predicted"/>
<accession>A0AAU3HNY4</accession>